<dbReference type="Proteomes" id="UP000735302">
    <property type="component" value="Unassembled WGS sequence"/>
</dbReference>
<comment type="caution">
    <text evidence="2">The sequence shown here is derived from an EMBL/GenBank/DDBJ whole genome shotgun (WGS) entry which is preliminary data.</text>
</comment>
<gene>
    <name evidence="2" type="ORF">PoB_004078100</name>
</gene>
<sequence length="90" mass="9841">MHDLDQNGDAWPKVHSVWPCEPDEKFSIFCQRLGGVKVKTNDQRSSLNSKRKVHVACSCAFSNISVCRGGNGSSGSENDESSGFGCRFCI</sequence>
<accession>A0AAV4AT61</accession>
<evidence type="ECO:0000313" key="2">
    <source>
        <dbReference type="EMBL" id="GFO14276.1"/>
    </source>
</evidence>
<organism evidence="2 3">
    <name type="scientific">Plakobranchus ocellatus</name>
    <dbReference type="NCBI Taxonomy" id="259542"/>
    <lineage>
        <taxon>Eukaryota</taxon>
        <taxon>Metazoa</taxon>
        <taxon>Spiralia</taxon>
        <taxon>Lophotrochozoa</taxon>
        <taxon>Mollusca</taxon>
        <taxon>Gastropoda</taxon>
        <taxon>Heterobranchia</taxon>
        <taxon>Euthyneura</taxon>
        <taxon>Panpulmonata</taxon>
        <taxon>Sacoglossa</taxon>
        <taxon>Placobranchoidea</taxon>
        <taxon>Plakobranchidae</taxon>
        <taxon>Plakobranchus</taxon>
    </lineage>
</organism>
<dbReference type="EMBL" id="BLXT01004553">
    <property type="protein sequence ID" value="GFO14276.1"/>
    <property type="molecule type" value="Genomic_DNA"/>
</dbReference>
<name>A0AAV4AT61_9GAST</name>
<evidence type="ECO:0000256" key="1">
    <source>
        <dbReference type="SAM" id="MobiDB-lite"/>
    </source>
</evidence>
<evidence type="ECO:0008006" key="4">
    <source>
        <dbReference type="Google" id="ProtNLM"/>
    </source>
</evidence>
<keyword evidence="3" id="KW-1185">Reference proteome</keyword>
<dbReference type="AlphaFoldDB" id="A0AAV4AT61"/>
<protein>
    <recommendedName>
        <fullName evidence="4">SRCR domain-containing protein</fullName>
    </recommendedName>
</protein>
<evidence type="ECO:0000313" key="3">
    <source>
        <dbReference type="Proteomes" id="UP000735302"/>
    </source>
</evidence>
<feature type="region of interest" description="Disordered" evidence="1">
    <location>
        <begin position="69"/>
        <end position="90"/>
    </location>
</feature>
<proteinExistence type="predicted"/>
<reference evidence="2 3" key="1">
    <citation type="journal article" date="2021" name="Elife">
        <title>Chloroplast acquisition without the gene transfer in kleptoplastic sea slugs, Plakobranchus ocellatus.</title>
        <authorList>
            <person name="Maeda T."/>
            <person name="Takahashi S."/>
            <person name="Yoshida T."/>
            <person name="Shimamura S."/>
            <person name="Takaki Y."/>
            <person name="Nagai Y."/>
            <person name="Toyoda A."/>
            <person name="Suzuki Y."/>
            <person name="Arimoto A."/>
            <person name="Ishii H."/>
            <person name="Satoh N."/>
            <person name="Nishiyama T."/>
            <person name="Hasebe M."/>
            <person name="Maruyama T."/>
            <person name="Minagawa J."/>
            <person name="Obokata J."/>
            <person name="Shigenobu S."/>
        </authorList>
    </citation>
    <scope>NUCLEOTIDE SEQUENCE [LARGE SCALE GENOMIC DNA]</scope>
</reference>